<comment type="similarity">
    <text evidence="5 12">Belongs to the SAICAR synthetase family.</text>
</comment>
<proteinExistence type="inferred from homology"/>
<comment type="catalytic activity">
    <reaction evidence="11 12">
        <text>5-amino-1-(5-phospho-D-ribosyl)imidazole-4-carboxylate + L-aspartate + ATP = (2S)-2-[5-amino-1-(5-phospho-beta-D-ribosyl)imidazole-4-carboxamido]succinate + ADP + phosphate + 2 H(+)</text>
        <dbReference type="Rhea" id="RHEA:22628"/>
        <dbReference type="ChEBI" id="CHEBI:15378"/>
        <dbReference type="ChEBI" id="CHEBI:29991"/>
        <dbReference type="ChEBI" id="CHEBI:30616"/>
        <dbReference type="ChEBI" id="CHEBI:43474"/>
        <dbReference type="ChEBI" id="CHEBI:58443"/>
        <dbReference type="ChEBI" id="CHEBI:77657"/>
        <dbReference type="ChEBI" id="CHEBI:456216"/>
        <dbReference type="EC" id="6.3.2.6"/>
    </reaction>
</comment>
<evidence type="ECO:0000256" key="9">
    <source>
        <dbReference type="ARBA" id="ARBA00022840"/>
    </source>
</evidence>
<dbReference type="GO" id="GO:0046872">
    <property type="term" value="F:metal ion binding"/>
    <property type="evidence" value="ECO:0007669"/>
    <property type="project" value="InterPro"/>
</dbReference>
<dbReference type="GO" id="GO:0009113">
    <property type="term" value="P:purine nucleobase biosynthetic process"/>
    <property type="evidence" value="ECO:0007669"/>
    <property type="project" value="InterPro"/>
</dbReference>
<evidence type="ECO:0000256" key="1">
    <source>
        <dbReference type="ARBA" id="ARBA00001936"/>
    </source>
</evidence>
<dbReference type="InterPro" id="IPR018236">
    <property type="entry name" value="SAICAR_synthetase_CS"/>
</dbReference>
<evidence type="ECO:0000256" key="6">
    <source>
        <dbReference type="ARBA" id="ARBA00022598"/>
    </source>
</evidence>
<evidence type="ECO:0000256" key="10">
    <source>
        <dbReference type="ARBA" id="ARBA00038345"/>
    </source>
</evidence>
<dbReference type="Pfam" id="PF01259">
    <property type="entry name" value="SAICAR_synt"/>
    <property type="match status" value="1"/>
</dbReference>
<evidence type="ECO:0000313" key="15">
    <source>
        <dbReference type="EMBL" id="EEH64420.1"/>
    </source>
</evidence>
<dbReference type="NCBIfam" id="TIGR00877">
    <property type="entry name" value="purD"/>
    <property type="match status" value="1"/>
</dbReference>
<dbReference type="InterPro" id="IPR016185">
    <property type="entry name" value="PreATP-grasp_dom_sf"/>
</dbReference>
<comment type="similarity">
    <text evidence="10 13">Belongs to the GARS family.</text>
</comment>
<dbReference type="SUPFAM" id="SSF56059">
    <property type="entry name" value="Glutathione synthetase ATP-binding domain-like"/>
    <property type="match status" value="1"/>
</dbReference>
<dbReference type="InterPro" id="IPR020559">
    <property type="entry name" value="PRibGlycinamide_synth_CS"/>
</dbReference>
<dbReference type="InterPro" id="IPR013815">
    <property type="entry name" value="ATP_grasp_subdomain_1"/>
</dbReference>
<evidence type="ECO:0000313" key="16">
    <source>
        <dbReference type="Proteomes" id="UP000010301"/>
    </source>
</evidence>
<dbReference type="InterPro" id="IPR020560">
    <property type="entry name" value="PRibGlycinamide_synth_C-dom"/>
</dbReference>
<dbReference type="Gene3D" id="3.30.200.20">
    <property type="entry name" value="Phosphorylase Kinase, domain 1"/>
    <property type="match status" value="1"/>
</dbReference>
<dbReference type="PANTHER" id="PTHR43472">
    <property type="entry name" value="PHOSPHORIBOSYLAMINE--GLYCINE LIGASE"/>
    <property type="match status" value="1"/>
</dbReference>
<sequence length="730" mass="77078">MKILLLGSGGREHALARAITKNVNHELYCAPGNPGTAALGVNVALKETDPQAVTAWAVENQVDLVVVGPEAPLIAGVADAVRAAGIPVFGPDQAAAQLEGSKSFAKEIMAAAGVKTAGSITCRTQAEVDAAIKSFNPPYVVKNDGLAAGKGVVVTEDFDAALAHAYACVEADGGAVVFEEYLAGPEVSLFCISDGKTVVPLQPAQDFKRIFAGDQGSNTGGMGAYSPLPWLPDGFVAEVVAEVAQPVITEMARRGTPFVGLLYCGLVCTAKGTQVIEFNARFGDPETQIVLPLLETPLADVLYAAATGTLADLPVLQWSHKVGVGVVMAAPGYPGAITTGAAISGVDVADAREDVQIVVAGARGEYPAGLETSGGRVFTVCAQADDLVAARELAYAAVSDIAFEGAQFRADIALKAANGEISVPEPACGCNCSANETKVRVWPYPVVEVPGWTHVSQGKVRDLYVNDEDDSLLLVVASDRISAYDYVLDTPIPDKGKILTQLSAWWFEQLGVENHVVSLDVPEVVAGRAMICRRLSMYPVECVARGYLTGSGLKEYRESQSVCGVSLPAGLTEASVLPEPIFTPAAKAEVGEHDENVSFERVVEMVGPEVAESLRAATLEVYSKAAAIAAERGIILADTKFEFGHIDGRLILGDEVLTPDSSRFWPADQWVEGQVTPSFDKQYVRDWLVSDGAGWDRQSTPPALPAEVVEATRARYVEAFEKLTGRVFQA</sequence>
<evidence type="ECO:0000259" key="14">
    <source>
        <dbReference type="PROSITE" id="PS50975"/>
    </source>
</evidence>
<dbReference type="EC" id="6.3.2.6" evidence="12"/>
<dbReference type="SMART" id="SM01210">
    <property type="entry name" value="GARS_C"/>
    <property type="match status" value="1"/>
</dbReference>
<dbReference type="GO" id="GO:0004639">
    <property type="term" value="F:phosphoribosylaminoimidazolesuccinocarboxamide synthase activity"/>
    <property type="evidence" value="ECO:0007669"/>
    <property type="project" value="UniProtKB-UniRule"/>
</dbReference>
<dbReference type="NCBIfam" id="NF010568">
    <property type="entry name" value="PRK13961.1"/>
    <property type="match status" value="1"/>
</dbReference>
<dbReference type="FunFam" id="3.30.470.20:FF:000015">
    <property type="entry name" value="Phosphoribosylaminoimidazole-succinocarboxamide synthase"/>
    <property type="match status" value="1"/>
</dbReference>
<dbReference type="GO" id="GO:0004637">
    <property type="term" value="F:phosphoribosylamine-glycine ligase activity"/>
    <property type="evidence" value="ECO:0007669"/>
    <property type="project" value="UniProtKB-UniRule"/>
</dbReference>
<dbReference type="PROSITE" id="PS00184">
    <property type="entry name" value="GARS"/>
    <property type="match status" value="1"/>
</dbReference>
<dbReference type="Pfam" id="PF02844">
    <property type="entry name" value="GARS_N"/>
    <property type="match status" value="1"/>
</dbReference>
<reference evidence="15 16" key="1">
    <citation type="submission" date="2009-01" db="EMBL/GenBank/DDBJ databases">
        <authorList>
            <person name="Qin X."/>
            <person name="Bachman B."/>
            <person name="Battles P."/>
            <person name="Bell A."/>
            <person name="Bess C."/>
            <person name="Bickham C."/>
            <person name="Chaboub L."/>
            <person name="Chen D."/>
            <person name="Coyle M."/>
            <person name="Deiros D.R."/>
            <person name="Dinh H."/>
            <person name="Forbes L."/>
            <person name="Fowler G."/>
            <person name="Francisco L."/>
            <person name="Fu Q."/>
            <person name="Gubbala S."/>
            <person name="Hale W."/>
            <person name="Han Y."/>
            <person name="Hemphill L."/>
            <person name="Highlander S.K."/>
            <person name="Hirani K."/>
            <person name="Hogues M."/>
            <person name="Jackson L."/>
            <person name="Jakkamsetti A."/>
            <person name="Javaid M."/>
            <person name="Jiang H."/>
            <person name="Korchina V."/>
            <person name="Kovar C."/>
            <person name="Lara F."/>
            <person name="Lee S."/>
            <person name="Mata R."/>
            <person name="Mathew T."/>
            <person name="Moen C."/>
            <person name="Morales K."/>
            <person name="Munidasa M."/>
            <person name="Nazareth L."/>
            <person name="Ngo R."/>
            <person name="Nguyen L."/>
            <person name="Okwuonu G."/>
            <person name="Ongeri F."/>
            <person name="Patil S."/>
            <person name="Petrosino J."/>
            <person name="Pham C."/>
            <person name="Pham P."/>
            <person name="Pu L.-L."/>
            <person name="Puazo M."/>
            <person name="Raj R."/>
            <person name="Reid J."/>
            <person name="Rouhana J."/>
            <person name="Saada N."/>
            <person name="Shang Y."/>
            <person name="Simmons D."/>
            <person name="Thornton R."/>
            <person name="Warren J."/>
            <person name="Weissenberger G."/>
            <person name="Zhang J."/>
            <person name="Zhang L."/>
            <person name="Zhou C."/>
            <person name="Zhu D."/>
            <person name="Muzny D."/>
            <person name="Worley K."/>
            <person name="Gibbs R."/>
        </authorList>
    </citation>
    <scope>NUCLEOTIDE SEQUENCE [LARGE SCALE GENOMIC DNA]</scope>
    <source>
        <strain evidence="15 16">DSM 15436</strain>
    </source>
</reference>
<dbReference type="InterPro" id="IPR011761">
    <property type="entry name" value="ATP-grasp"/>
</dbReference>
<dbReference type="HOGENOM" id="CLU_379319_0_0_11"/>
<keyword evidence="6 12" id="KW-0436">Ligase</keyword>
<organism evidence="15 16">
    <name type="scientific">Gleimia coleocanis DSM 15436</name>
    <dbReference type="NCBI Taxonomy" id="525245"/>
    <lineage>
        <taxon>Bacteria</taxon>
        <taxon>Bacillati</taxon>
        <taxon>Actinomycetota</taxon>
        <taxon>Actinomycetes</taxon>
        <taxon>Actinomycetales</taxon>
        <taxon>Actinomycetaceae</taxon>
        <taxon>Gleimia</taxon>
    </lineage>
</organism>
<keyword evidence="9 12" id="KW-0067">ATP-binding</keyword>
<dbReference type="InterPro" id="IPR000115">
    <property type="entry name" value="PRibGlycinamide_synth"/>
</dbReference>
<dbReference type="PANTHER" id="PTHR43472:SF1">
    <property type="entry name" value="PHOSPHORIBOSYLAMINE--GLYCINE LIGASE, CHLOROPLASTIC"/>
    <property type="match status" value="1"/>
</dbReference>
<dbReference type="OrthoDB" id="9807240at2"/>
<dbReference type="CDD" id="cd01414">
    <property type="entry name" value="SAICAR_synt_Sc"/>
    <property type="match status" value="1"/>
</dbReference>
<dbReference type="InterPro" id="IPR001636">
    <property type="entry name" value="SAICAR_synth"/>
</dbReference>
<dbReference type="Pfam" id="PF01071">
    <property type="entry name" value="GARS_A"/>
    <property type="match status" value="1"/>
</dbReference>
<dbReference type="Gene3D" id="3.90.600.10">
    <property type="entry name" value="Phosphoribosylglycinamide synthetase, C-terminal domain"/>
    <property type="match status" value="1"/>
</dbReference>
<evidence type="ECO:0000256" key="8">
    <source>
        <dbReference type="ARBA" id="ARBA00022755"/>
    </source>
</evidence>
<dbReference type="Pfam" id="PF02843">
    <property type="entry name" value="GARS_C"/>
    <property type="match status" value="1"/>
</dbReference>
<dbReference type="SUPFAM" id="SSF56104">
    <property type="entry name" value="SAICAR synthase-like"/>
    <property type="match status" value="1"/>
</dbReference>
<evidence type="ECO:0000256" key="7">
    <source>
        <dbReference type="ARBA" id="ARBA00022741"/>
    </source>
</evidence>
<dbReference type="GO" id="GO:0006189">
    <property type="term" value="P:'de novo' IMP biosynthetic process"/>
    <property type="evidence" value="ECO:0007669"/>
    <property type="project" value="UniProtKB-UniRule"/>
</dbReference>
<keyword evidence="8 12" id="KW-0658">Purine biosynthesis</keyword>
<feature type="domain" description="ATP-grasp" evidence="14">
    <location>
        <begin position="106"/>
        <end position="307"/>
    </location>
</feature>
<dbReference type="InterPro" id="IPR020562">
    <property type="entry name" value="PRibGlycinamide_synth_N"/>
</dbReference>
<dbReference type="GO" id="GO:0005524">
    <property type="term" value="F:ATP binding"/>
    <property type="evidence" value="ECO:0007669"/>
    <property type="project" value="UniProtKB-UniRule"/>
</dbReference>
<dbReference type="Proteomes" id="UP000010301">
    <property type="component" value="Unassembled WGS sequence"/>
</dbReference>
<evidence type="ECO:0000256" key="2">
    <source>
        <dbReference type="ARBA" id="ARBA00001946"/>
    </source>
</evidence>
<dbReference type="SUPFAM" id="SSF51246">
    <property type="entry name" value="Rudiment single hybrid motif"/>
    <property type="match status" value="1"/>
</dbReference>
<dbReference type="InterPro" id="IPR011054">
    <property type="entry name" value="Rudment_hybrid_motif"/>
</dbReference>
<comment type="cofactor">
    <cofactor evidence="2">
        <name>Mg(2+)</name>
        <dbReference type="ChEBI" id="CHEBI:18420"/>
    </cofactor>
</comment>
<keyword evidence="16" id="KW-1185">Reference proteome</keyword>
<name>C0VYB7_9ACTO</name>
<dbReference type="SMART" id="SM01209">
    <property type="entry name" value="GARS_A"/>
    <property type="match status" value="1"/>
</dbReference>
<evidence type="ECO:0000256" key="5">
    <source>
        <dbReference type="ARBA" id="ARBA00010190"/>
    </source>
</evidence>
<comment type="pathway">
    <text evidence="3 12">Purine metabolism; IMP biosynthesis via de novo pathway; 5-amino-1-(5-phospho-D-ribosyl)imidazole-4-carboxamide from 5-amino-1-(5-phospho-D-ribosyl)imidazole-4-carboxylate: step 1/2.</text>
</comment>
<dbReference type="HAMAP" id="MF_00137">
    <property type="entry name" value="SAICAR_synth"/>
    <property type="match status" value="1"/>
</dbReference>
<dbReference type="PROSITE" id="PS50975">
    <property type="entry name" value="ATP_GRASP"/>
    <property type="match status" value="1"/>
</dbReference>
<evidence type="ECO:0000256" key="13">
    <source>
        <dbReference type="HAMAP-Rule" id="MF_00138"/>
    </source>
</evidence>
<dbReference type="STRING" id="525245.HMPREF0044_0157"/>
<accession>C0VYB7</accession>
<dbReference type="InterPro" id="IPR037123">
    <property type="entry name" value="PRibGlycinamide_synth_C_sf"/>
</dbReference>
<dbReference type="Gene3D" id="3.30.470.20">
    <property type="entry name" value="ATP-grasp fold, B domain"/>
    <property type="match status" value="2"/>
</dbReference>
<keyword evidence="7 12" id="KW-0547">Nucleotide-binding</keyword>
<dbReference type="AlphaFoldDB" id="C0VYB7"/>
<evidence type="ECO:0000256" key="11">
    <source>
        <dbReference type="ARBA" id="ARBA00048475"/>
    </source>
</evidence>
<dbReference type="Gene3D" id="3.30.1490.20">
    <property type="entry name" value="ATP-grasp fold, A domain"/>
    <property type="match status" value="1"/>
</dbReference>
<dbReference type="eggNOG" id="COG0152">
    <property type="taxonomic scope" value="Bacteria"/>
</dbReference>
<dbReference type="UniPathway" id="UPA00074">
    <property type="reaction ID" value="UER00125"/>
</dbReference>
<dbReference type="InterPro" id="IPR028923">
    <property type="entry name" value="SAICAR_synt/ADE2_N"/>
</dbReference>
<gene>
    <name evidence="12 15" type="primary">purC</name>
    <name evidence="13" type="synonym">purD</name>
    <name evidence="15" type="ORF">HMPREF0044_0157</name>
</gene>
<protein>
    <recommendedName>
        <fullName evidence="12 13">Multifunctional fusion protein</fullName>
    </recommendedName>
    <domain>
        <recommendedName>
            <fullName evidence="13">Phosphoribosylamine--glycine ligase</fullName>
            <ecNumber evidence="13">6.3.4.13</ecNumber>
        </recommendedName>
        <alternativeName>
            <fullName evidence="13">GARS</fullName>
        </alternativeName>
        <alternativeName>
            <fullName evidence="13">Glycinamide ribonucleotide synthetase</fullName>
        </alternativeName>
        <alternativeName>
            <fullName evidence="13">Phosphoribosylglycinamide synthetase</fullName>
        </alternativeName>
    </domain>
    <domain>
        <recommendedName>
            <fullName evidence="12">Phosphoribosylaminoimidazole-succinocarboxamide synthase</fullName>
            <ecNumber evidence="12">6.3.2.6</ecNumber>
        </recommendedName>
        <alternativeName>
            <fullName evidence="12">SAICAR synthetase</fullName>
        </alternativeName>
    </domain>
</protein>
<dbReference type="eggNOG" id="COG0151">
    <property type="taxonomic scope" value="Bacteria"/>
</dbReference>
<dbReference type="EC" id="6.3.4.13" evidence="13"/>
<comment type="caution">
    <text evidence="15">The sequence shown here is derived from an EMBL/GenBank/DDBJ whole genome shotgun (WGS) entry which is preliminary data.</text>
</comment>
<comment type="pathway">
    <text evidence="4 13">Purine metabolism; IMP biosynthesis via de novo pathway; N(1)-(5-phospho-D-ribosyl)glycinamide from 5-phospho-alpha-D-ribose 1-diphosphate: step 2/2.</text>
</comment>
<dbReference type="PROSITE" id="PS01058">
    <property type="entry name" value="SAICAR_SYNTHETASE_2"/>
    <property type="match status" value="1"/>
</dbReference>
<evidence type="ECO:0000256" key="4">
    <source>
        <dbReference type="ARBA" id="ARBA00005174"/>
    </source>
</evidence>
<evidence type="ECO:0000256" key="3">
    <source>
        <dbReference type="ARBA" id="ARBA00004672"/>
    </source>
</evidence>
<dbReference type="NCBIfam" id="TIGR00081">
    <property type="entry name" value="purC"/>
    <property type="match status" value="1"/>
</dbReference>
<comment type="cofactor">
    <cofactor evidence="1">
        <name>Mn(2+)</name>
        <dbReference type="ChEBI" id="CHEBI:29035"/>
    </cofactor>
</comment>
<dbReference type="EMBL" id="ACFG01000004">
    <property type="protein sequence ID" value="EEH64420.1"/>
    <property type="molecule type" value="Genomic_DNA"/>
</dbReference>
<dbReference type="PROSITE" id="PS01057">
    <property type="entry name" value="SAICAR_SYNTHETASE_1"/>
    <property type="match status" value="1"/>
</dbReference>
<evidence type="ECO:0000256" key="12">
    <source>
        <dbReference type="HAMAP-Rule" id="MF_00137"/>
    </source>
</evidence>
<dbReference type="HAMAP" id="MF_00138">
    <property type="entry name" value="GARS"/>
    <property type="match status" value="1"/>
</dbReference>
<dbReference type="InterPro" id="IPR020561">
    <property type="entry name" value="PRibGlycinamid_synth_ATP-grasp"/>
</dbReference>
<dbReference type="SUPFAM" id="SSF52440">
    <property type="entry name" value="PreATP-grasp domain"/>
    <property type="match status" value="1"/>
</dbReference>
<comment type="catalytic activity">
    <reaction evidence="13">
        <text>5-phospho-beta-D-ribosylamine + glycine + ATP = N(1)-(5-phospho-beta-D-ribosyl)glycinamide + ADP + phosphate + H(+)</text>
        <dbReference type="Rhea" id="RHEA:17453"/>
        <dbReference type="ChEBI" id="CHEBI:15378"/>
        <dbReference type="ChEBI" id="CHEBI:30616"/>
        <dbReference type="ChEBI" id="CHEBI:43474"/>
        <dbReference type="ChEBI" id="CHEBI:57305"/>
        <dbReference type="ChEBI" id="CHEBI:58681"/>
        <dbReference type="ChEBI" id="CHEBI:143788"/>
        <dbReference type="ChEBI" id="CHEBI:456216"/>
        <dbReference type="EC" id="6.3.4.13"/>
    </reaction>
</comment>
<dbReference type="Gene3D" id="3.40.50.20">
    <property type="match status" value="1"/>
</dbReference>